<dbReference type="AlphaFoldDB" id="A0A093VGL9"/>
<organism evidence="4">
    <name type="scientific">Talaromyces marneffei PM1</name>
    <dbReference type="NCBI Taxonomy" id="1077442"/>
    <lineage>
        <taxon>Eukaryota</taxon>
        <taxon>Fungi</taxon>
        <taxon>Dikarya</taxon>
        <taxon>Ascomycota</taxon>
        <taxon>Pezizomycotina</taxon>
        <taxon>Eurotiomycetes</taxon>
        <taxon>Eurotiomycetidae</taxon>
        <taxon>Eurotiales</taxon>
        <taxon>Trichocomaceae</taxon>
        <taxon>Talaromyces</taxon>
        <taxon>Talaromyces sect. Talaromyces</taxon>
    </lineage>
</organism>
<dbReference type="Gene3D" id="3.40.50.720">
    <property type="entry name" value="NAD(P)-binding Rossmann-like Domain"/>
    <property type="match status" value="1"/>
</dbReference>
<dbReference type="InterPro" id="IPR001509">
    <property type="entry name" value="Epimerase_deHydtase"/>
</dbReference>
<evidence type="ECO:0000313" key="4">
    <source>
        <dbReference type="EMBL" id="KFX51687.1"/>
    </source>
</evidence>
<dbReference type="HOGENOM" id="CLU_007383_9_2_1"/>
<proteinExistence type="inferred from homology"/>
<sequence>MPRVLVTGGSGFLGGTVVDILLARGYSVVTTVRSTEKAQQMRLDRPHISASQLEYAIVPDIAQLGAFDEAVQQSPPLDAVIHTASPFHFRINDVKRDMLDPAVNGTVGVLESIKKYAPSVKRVAITSSFASMYNNPNKPTGSTYSEKDWNPVTWETALEPENAAGQSGYRTSKALAEKAAWEFMEKEKPGFTLTALNPPLIFGPVAANTSSVEGMNTSNVRFVEFLTGAAKEKCPPTGSLFWVDVRDVALAHVLAIEKDEAAGQRYFVAADPFSNVDLVEIIAESFPKYKDQLPTGDALKLGRYPEGGPPYKVDNSKSVTELGLKFRTLKESVEDTVKSIERLLEKA</sequence>
<dbReference type="InterPro" id="IPR036291">
    <property type="entry name" value="NAD(P)-bd_dom_sf"/>
</dbReference>
<reference evidence="4" key="2">
    <citation type="journal article" date="2014" name="PLoS Genet.">
        <title>Signature gene expression reveals novel clues to the molecular mechanisms of dimorphic transition in Penicillium marneffei.</title>
        <authorList>
            <person name="Yang E."/>
            <person name="Wang G."/>
            <person name="Cai J."/>
            <person name="Woo P.C."/>
            <person name="Lau S.K."/>
            <person name="Yuen K.-Y."/>
            <person name="Chow W.-N."/>
            <person name="Lin X."/>
        </authorList>
    </citation>
    <scope>NUCLEOTIDE SEQUENCE</scope>
    <source>
        <strain evidence="4">PM1</strain>
    </source>
</reference>
<dbReference type="PANTHER" id="PTHR10366">
    <property type="entry name" value="NAD DEPENDENT EPIMERASE/DEHYDRATASE"/>
    <property type="match status" value="1"/>
</dbReference>
<dbReference type="InterPro" id="IPR050425">
    <property type="entry name" value="NAD(P)_dehydrat-like"/>
</dbReference>
<evidence type="ECO:0000256" key="2">
    <source>
        <dbReference type="ARBA" id="ARBA00023445"/>
    </source>
</evidence>
<comment type="caution">
    <text evidence="4">The sequence shown here is derived from an EMBL/GenBank/DDBJ whole genome shotgun (WGS) entry which is preliminary data.</text>
</comment>
<keyword evidence="1" id="KW-0560">Oxidoreductase</keyword>
<gene>
    <name evidence="4" type="ORF">GQ26_0041140</name>
</gene>
<dbReference type="EMBL" id="JPOX01000004">
    <property type="protein sequence ID" value="KFX51687.1"/>
    <property type="molecule type" value="Genomic_DNA"/>
</dbReference>
<name>A0A093VGL9_TALMA</name>
<dbReference type="SUPFAM" id="SSF51735">
    <property type="entry name" value="NAD(P)-binding Rossmann-fold domains"/>
    <property type="match status" value="1"/>
</dbReference>
<dbReference type="GO" id="GO:0016616">
    <property type="term" value="F:oxidoreductase activity, acting on the CH-OH group of donors, NAD or NADP as acceptor"/>
    <property type="evidence" value="ECO:0007669"/>
    <property type="project" value="TreeGrafter"/>
</dbReference>
<accession>A0A093VGL9</accession>
<dbReference type="FunFam" id="3.40.50.720:FF:000191">
    <property type="entry name" value="Methylglyoxal reductase (NADPH-dependent)"/>
    <property type="match status" value="1"/>
</dbReference>
<dbReference type="CDD" id="cd05227">
    <property type="entry name" value="AR_SDR_e"/>
    <property type="match status" value="1"/>
</dbReference>
<comment type="similarity">
    <text evidence="2">Belongs to the NAD(P)-dependent epimerase/dehydratase family. Dihydroflavonol-4-reductase subfamily.</text>
</comment>
<feature type="domain" description="NAD-dependent epimerase/dehydratase" evidence="3">
    <location>
        <begin position="4"/>
        <end position="266"/>
    </location>
</feature>
<dbReference type="Pfam" id="PF01370">
    <property type="entry name" value="Epimerase"/>
    <property type="match status" value="1"/>
</dbReference>
<dbReference type="eggNOG" id="KOG1502">
    <property type="taxonomic scope" value="Eukaryota"/>
</dbReference>
<dbReference type="PANTHER" id="PTHR10366:SF564">
    <property type="entry name" value="STEROL-4-ALPHA-CARBOXYLATE 3-DEHYDROGENASE, DECARBOXYLATING"/>
    <property type="match status" value="1"/>
</dbReference>
<reference key="1">
    <citation type="journal article" date="2014" name="PLoS Genet.">
        <title>Signature Gene Expression Reveals Novel Clues to the Molecular Mechanisms of Dimorphic Transition in Penicillium marneffei.</title>
        <authorList>
            <person name="Yang E."/>
            <person name="Wang G."/>
            <person name="Cai J."/>
            <person name="Woo P.C."/>
            <person name="Lau S.K."/>
            <person name="Yuen K.-Y."/>
            <person name="Chow W.-N."/>
            <person name="Lin X."/>
        </authorList>
    </citation>
    <scope>NUCLEOTIDE SEQUENCE [LARGE SCALE GENOMIC DNA]</scope>
    <source>
        <strain>PM1</strain>
    </source>
</reference>
<protein>
    <submittedName>
        <fullName evidence="4">Putative NADPH-dependent methylglyoxal reductase GRP2</fullName>
    </submittedName>
</protein>
<evidence type="ECO:0000256" key="1">
    <source>
        <dbReference type="ARBA" id="ARBA00023002"/>
    </source>
</evidence>
<evidence type="ECO:0000259" key="3">
    <source>
        <dbReference type="Pfam" id="PF01370"/>
    </source>
</evidence>